<evidence type="ECO:0000313" key="3">
    <source>
        <dbReference type="Proteomes" id="UP000305222"/>
    </source>
</evidence>
<dbReference type="Proteomes" id="UP000305222">
    <property type="component" value="Unassembled WGS sequence"/>
</dbReference>
<dbReference type="EMBL" id="SZON01003334">
    <property type="protein sequence ID" value="TKI80652.1"/>
    <property type="molecule type" value="Genomic_DNA"/>
</dbReference>
<feature type="non-terminal residue" evidence="2">
    <location>
        <position position="79"/>
    </location>
</feature>
<protein>
    <submittedName>
        <fullName evidence="2">Argininosuccinate lyase</fullName>
        <ecNumber evidence="2">4.3.2.1</ecNumber>
    </submittedName>
</protein>
<comment type="caution">
    <text evidence="2">The sequence shown here is derived from an EMBL/GenBank/DDBJ whole genome shotgun (WGS) entry which is preliminary data.</text>
</comment>
<organism evidence="2 3">
    <name type="scientific">Bacillus wiedmannii</name>
    <dbReference type="NCBI Taxonomy" id="1890302"/>
    <lineage>
        <taxon>Bacteria</taxon>
        <taxon>Bacillati</taxon>
        <taxon>Bacillota</taxon>
        <taxon>Bacilli</taxon>
        <taxon>Bacillales</taxon>
        <taxon>Bacillaceae</taxon>
        <taxon>Bacillus</taxon>
        <taxon>Bacillus cereus group</taxon>
    </lineage>
</organism>
<feature type="non-terminal residue" evidence="2">
    <location>
        <position position="1"/>
    </location>
</feature>
<name>A0A4U3A0T4_9BACI</name>
<dbReference type="SUPFAM" id="SSF48557">
    <property type="entry name" value="L-aspartase-like"/>
    <property type="match status" value="1"/>
</dbReference>
<gene>
    <name evidence="2" type="ORF">FC699_34700</name>
</gene>
<dbReference type="EC" id="4.3.2.1" evidence="2"/>
<accession>A0A4U3A0T4</accession>
<evidence type="ECO:0000313" key="2">
    <source>
        <dbReference type="EMBL" id="TKI80652.1"/>
    </source>
</evidence>
<reference evidence="2 3" key="1">
    <citation type="journal article" date="2019" name="Environ. Microbiol.">
        <title>An active ?-lactamase is a part of an orchestrated cell wall stress resistance network of Bacillus subtilis and related rhizosphere species.</title>
        <authorList>
            <person name="Bucher T."/>
            <person name="Keren-Paz A."/>
            <person name="Hausser J."/>
            <person name="Olender T."/>
            <person name="Cytryn E."/>
            <person name="Kolodkin-Gal I."/>
        </authorList>
    </citation>
    <scope>NUCLEOTIDE SEQUENCE [LARGE SCALE GENOMIC DNA]</scope>
    <source>
        <strain evidence="2 3">I5</strain>
    </source>
</reference>
<evidence type="ECO:0000256" key="1">
    <source>
        <dbReference type="ARBA" id="ARBA00023239"/>
    </source>
</evidence>
<dbReference type="InterPro" id="IPR008948">
    <property type="entry name" value="L-Aspartase-like"/>
</dbReference>
<proteinExistence type="predicted"/>
<dbReference type="Gene3D" id="1.20.200.10">
    <property type="entry name" value="Fumarase/aspartase (Central domain)"/>
    <property type="match status" value="1"/>
</dbReference>
<dbReference type="GO" id="GO:0004056">
    <property type="term" value="F:argininosuccinate lyase activity"/>
    <property type="evidence" value="ECO:0007669"/>
    <property type="project" value="UniProtKB-EC"/>
</dbReference>
<sequence length="79" mass="8995">NPVSIEHARAITSSALGEAFTVFQMIHNTPFGDIVDTEDDLQPYLYKGIEKSIRVFCIMNAVIRTMKVEEETLKSRSYK</sequence>
<dbReference type="AlphaFoldDB" id="A0A4U3A0T4"/>
<keyword evidence="1 2" id="KW-0456">Lyase</keyword>